<dbReference type="Proteomes" id="UP000003511">
    <property type="component" value="Unassembled WGS sequence"/>
</dbReference>
<sequence length="136" mass="13829">MGCSLPVAATTVPGGVITFIGALVAPQYNVFVGPAPGSHASTAAQTRMTDASDRTTYVTFASDPRNPPSAEFVLSVMGHAGGADALTASFRDGKGNVMEPSAAGAYRLGPLGGTLSMSARDNATSLPRVTLITNYH</sequence>
<comment type="caution">
    <text evidence="1">The sequence shown here is derived from an EMBL/GenBank/DDBJ whole genome shotgun (WGS) entry which is preliminary data.</text>
</comment>
<accession>U3UAM7</accession>
<reference evidence="1 2" key="1">
    <citation type="submission" date="2011-09" db="EMBL/GenBank/DDBJ databases">
        <authorList>
            <person name="Carlier A."/>
        </authorList>
    </citation>
    <scope>NUCLEOTIDE SEQUENCE [LARGE SCALE GENOMIC DNA]</scope>
    <source>
        <strain evidence="1 2">UZHbot1</strain>
    </source>
</reference>
<organism evidence="1 2">
    <name type="scientific">Candidatus Paraburkholderia kirkii UZHbot1</name>
    <dbReference type="NCBI Taxonomy" id="1055526"/>
    <lineage>
        <taxon>Bacteria</taxon>
        <taxon>Pseudomonadati</taxon>
        <taxon>Pseudomonadota</taxon>
        <taxon>Betaproteobacteria</taxon>
        <taxon>Burkholderiales</taxon>
        <taxon>Burkholderiaceae</taxon>
        <taxon>Paraburkholderia</taxon>
    </lineage>
</organism>
<keyword evidence="2" id="KW-1185">Reference proteome</keyword>
<evidence type="ECO:0000313" key="1">
    <source>
        <dbReference type="EMBL" id="CCD37498.1"/>
    </source>
</evidence>
<evidence type="ECO:0000313" key="2">
    <source>
        <dbReference type="Proteomes" id="UP000003511"/>
    </source>
</evidence>
<dbReference type="AlphaFoldDB" id="U3UAM7"/>
<reference evidence="1 2" key="2">
    <citation type="submission" date="2011-10" db="EMBL/GenBank/DDBJ databases">
        <title>Draft genome sequence of Candidatus Burkholderia kirkii.</title>
        <authorList>
            <person name="Carlier A.L."/>
            <person name="Eberl L."/>
        </authorList>
    </citation>
    <scope>NUCLEOTIDE SEQUENCE [LARGE SCALE GENOMIC DNA]</scope>
    <source>
        <strain evidence="1 2">UZHbot1</strain>
    </source>
</reference>
<dbReference type="HOGENOM" id="CLU_1737095_0_0_4"/>
<dbReference type="BioCyc" id="CBUR1055526:G10QW-2180-MONOMER"/>
<proteinExistence type="predicted"/>
<protein>
    <submittedName>
        <fullName evidence="1">WGS project CAFE00000000 data, contig bkir_c189</fullName>
    </submittedName>
</protein>
<name>U3UAM7_9BURK</name>
<gene>
    <name evidence="1" type="ORF">BKIR_c189_3266</name>
</gene>
<dbReference type="EMBL" id="CAFE01000105">
    <property type="protein sequence ID" value="CCD37498.1"/>
    <property type="molecule type" value="Genomic_DNA"/>
</dbReference>